<comment type="caution">
    <text evidence="2">The sequence shown here is derived from an EMBL/GenBank/DDBJ whole genome shotgun (WGS) entry which is preliminary data.</text>
</comment>
<evidence type="ECO:0000313" key="2">
    <source>
        <dbReference type="EMBL" id="MDT9686671.1"/>
    </source>
</evidence>
<dbReference type="Gene3D" id="1.10.10.10">
    <property type="entry name" value="Winged helix-like DNA-binding domain superfamily/Winged helix DNA-binding domain"/>
    <property type="match status" value="1"/>
</dbReference>
<dbReference type="EMBL" id="JAWCTQ010000082">
    <property type="protein sequence ID" value="MDT9686671.1"/>
    <property type="molecule type" value="Genomic_DNA"/>
</dbReference>
<evidence type="ECO:0000259" key="1">
    <source>
        <dbReference type="Pfam" id="PF12802"/>
    </source>
</evidence>
<dbReference type="SUPFAM" id="SSF46785">
    <property type="entry name" value="Winged helix' DNA-binding domain"/>
    <property type="match status" value="1"/>
</dbReference>
<dbReference type="Pfam" id="PF12802">
    <property type="entry name" value="MarR_2"/>
    <property type="match status" value="1"/>
</dbReference>
<evidence type="ECO:0000313" key="3">
    <source>
        <dbReference type="Proteomes" id="UP001250181"/>
    </source>
</evidence>
<dbReference type="InterPro" id="IPR036390">
    <property type="entry name" value="WH_DNA-bd_sf"/>
</dbReference>
<protein>
    <submittedName>
        <fullName evidence="2">Helix-turn-helix domain-containing protein</fullName>
    </submittedName>
</protein>
<proteinExistence type="predicted"/>
<dbReference type="Proteomes" id="UP001250181">
    <property type="component" value="Unassembled WGS sequence"/>
</dbReference>
<gene>
    <name evidence="2" type="ORF">RND61_32095</name>
</gene>
<name>A0ABU3QV59_9ACTN</name>
<keyword evidence="3" id="KW-1185">Reference proteome</keyword>
<dbReference type="InterPro" id="IPR036388">
    <property type="entry name" value="WH-like_DNA-bd_sf"/>
</dbReference>
<sequence>MNHPDRRWTFLTSHARVLLTIARDPSARLRSIAAACQITERAVQTILADLEQEGYLHRRRTGRRNEYTLNLEKPFRHPAEAGLVVRALVELAAGTSAQPPKTASASVTVS</sequence>
<dbReference type="RefSeq" id="WP_315881697.1">
    <property type="nucleotide sequence ID" value="NZ_JAWCTQ010000082.1"/>
</dbReference>
<accession>A0ABU3QV59</accession>
<reference evidence="2 3" key="1">
    <citation type="submission" date="2023-09" db="EMBL/GenBank/DDBJ databases">
        <title>Streptomyces sp. nov.: A antagonism against Alternaria gaisen Producing Streptochlin, Isolated from Tamarix root soil.</title>
        <authorList>
            <person name="Chen Y."/>
        </authorList>
    </citation>
    <scope>NUCLEOTIDE SEQUENCE [LARGE SCALE GENOMIC DNA]</scope>
    <source>
        <strain evidence="2 3">TRM76323</strain>
    </source>
</reference>
<feature type="domain" description="HTH marR-type" evidence="1">
    <location>
        <begin position="13"/>
        <end position="62"/>
    </location>
</feature>
<organism evidence="2 3">
    <name type="scientific">Streptomyces tamarix</name>
    <dbReference type="NCBI Taxonomy" id="3078565"/>
    <lineage>
        <taxon>Bacteria</taxon>
        <taxon>Bacillati</taxon>
        <taxon>Actinomycetota</taxon>
        <taxon>Actinomycetes</taxon>
        <taxon>Kitasatosporales</taxon>
        <taxon>Streptomycetaceae</taxon>
        <taxon>Streptomyces</taxon>
    </lineage>
</organism>
<dbReference type="InterPro" id="IPR000835">
    <property type="entry name" value="HTH_MarR-typ"/>
</dbReference>